<organism evidence="4 5">
    <name type="scientific">Luteimonas fraxinea</name>
    <dbReference type="NCBI Taxonomy" id="2901869"/>
    <lineage>
        <taxon>Bacteria</taxon>
        <taxon>Pseudomonadati</taxon>
        <taxon>Pseudomonadota</taxon>
        <taxon>Gammaproteobacteria</taxon>
        <taxon>Lysobacterales</taxon>
        <taxon>Lysobacteraceae</taxon>
        <taxon>Luteimonas</taxon>
    </lineage>
</organism>
<accession>A0ABS8UE01</accession>
<dbReference type="InterPro" id="IPR036278">
    <property type="entry name" value="Sialidase_sf"/>
</dbReference>
<keyword evidence="2" id="KW-0732">Signal</keyword>
<reference evidence="4" key="1">
    <citation type="submission" date="2021-12" db="EMBL/GenBank/DDBJ databases">
        <authorList>
            <person name="Ulrich A."/>
        </authorList>
    </citation>
    <scope>NUCLEOTIDE SEQUENCE</scope>
    <source>
        <strain evidence="4">A1P009</strain>
    </source>
</reference>
<dbReference type="Pfam" id="PF13088">
    <property type="entry name" value="BNR_2"/>
    <property type="match status" value="1"/>
</dbReference>
<evidence type="ECO:0000313" key="4">
    <source>
        <dbReference type="EMBL" id="MCD9097722.1"/>
    </source>
</evidence>
<reference evidence="4" key="2">
    <citation type="journal article" date="2022" name="Syst. Appl. Microbiol.">
        <title>Physiological and genomic characterisation of Luteimonas fraxinea sp. nov., a bacterial species associated with trees tolerant to ash dieback.</title>
        <authorList>
            <person name="Ulrich K."/>
            <person name="Becker R."/>
            <person name="Behrendt U."/>
            <person name="Kube M."/>
            <person name="Schneck V."/>
            <person name="Ulrich A."/>
        </authorList>
    </citation>
    <scope>NUCLEOTIDE SEQUENCE</scope>
    <source>
        <strain evidence="4">A1P009</strain>
    </source>
</reference>
<dbReference type="Proteomes" id="UP001430360">
    <property type="component" value="Unassembled WGS sequence"/>
</dbReference>
<dbReference type="InterPro" id="IPR011040">
    <property type="entry name" value="Sialidase"/>
</dbReference>
<sequence>MSAFDRPARLSRLRNVLAVSTAALLLAACGSDAPEQTATRAATTDVTAPSEVIDWALPESGAGSASPDLVAGPDGVLMLSWVNSREGRRHVFQFSRFDPAQQRWRNAPTTIAIGNRMFVNWADTPHVQATADGALWAHWLQKNGEAPYAYDVALVRSRDGGADWGAYTVPHDDGTQTEHGFVSMWPQGDGIGIAWLDGRNTVGASHEGHDSPEGHASPGEGRPMTLRAANFDATLRKTGEVEIDASVCDCCQTAAAVTAQGPVLVYRGRSDGEVRDIMVTRREGDTWTTPTAVHADNWVMPACPVNGPDVAAVDSGVVVAWYSAQTGTPQVQIARSDDAGTTFAAPVVLDSDAAVQGRVAVALDGQQAWALWLREDAAGAQSLWLSRRSPDLATEYERIEVARPQGRGRGTGFPQLQAVAGHVYVVWTDVVDGAPTLRGVRVVR</sequence>
<name>A0ABS8UE01_9GAMM</name>
<keyword evidence="4" id="KW-0378">Hydrolase</keyword>
<dbReference type="PROSITE" id="PS51257">
    <property type="entry name" value="PROKAR_LIPOPROTEIN"/>
    <property type="match status" value="1"/>
</dbReference>
<dbReference type="GO" id="GO:0016787">
    <property type="term" value="F:hydrolase activity"/>
    <property type="evidence" value="ECO:0007669"/>
    <property type="project" value="UniProtKB-KW"/>
</dbReference>
<feature type="signal peptide" evidence="2">
    <location>
        <begin position="1"/>
        <end position="33"/>
    </location>
</feature>
<evidence type="ECO:0000313" key="5">
    <source>
        <dbReference type="Proteomes" id="UP001430360"/>
    </source>
</evidence>
<proteinExistence type="predicted"/>
<comment type="caution">
    <text evidence="4">The sequence shown here is derived from an EMBL/GenBank/DDBJ whole genome shotgun (WGS) entry which is preliminary data.</text>
</comment>
<keyword evidence="5" id="KW-1185">Reference proteome</keyword>
<feature type="region of interest" description="Disordered" evidence="1">
    <location>
        <begin position="201"/>
        <end position="224"/>
    </location>
</feature>
<evidence type="ECO:0000256" key="2">
    <source>
        <dbReference type="SAM" id="SignalP"/>
    </source>
</evidence>
<dbReference type="CDD" id="cd15482">
    <property type="entry name" value="Sialidase_non-viral"/>
    <property type="match status" value="1"/>
</dbReference>
<evidence type="ECO:0000256" key="1">
    <source>
        <dbReference type="SAM" id="MobiDB-lite"/>
    </source>
</evidence>
<feature type="chain" id="PRO_5046387425" evidence="2">
    <location>
        <begin position="34"/>
        <end position="444"/>
    </location>
</feature>
<dbReference type="RefSeq" id="WP_232136811.1">
    <property type="nucleotide sequence ID" value="NZ_CP089507.1"/>
</dbReference>
<protein>
    <submittedName>
        <fullName evidence="4">Glycoside hydrolase</fullName>
    </submittedName>
</protein>
<dbReference type="EMBL" id="JAJQKU010000003">
    <property type="protein sequence ID" value="MCD9097722.1"/>
    <property type="molecule type" value="Genomic_DNA"/>
</dbReference>
<dbReference type="Gene3D" id="2.120.10.10">
    <property type="match status" value="1"/>
</dbReference>
<dbReference type="SUPFAM" id="SSF50939">
    <property type="entry name" value="Sialidases"/>
    <property type="match status" value="1"/>
</dbReference>
<feature type="domain" description="Sialidase" evidence="3">
    <location>
        <begin position="84"/>
        <end position="353"/>
    </location>
</feature>
<evidence type="ECO:0000259" key="3">
    <source>
        <dbReference type="Pfam" id="PF13088"/>
    </source>
</evidence>
<gene>
    <name evidence="4" type="ORF">LTT95_12310</name>
</gene>